<dbReference type="SMART" id="SM00717">
    <property type="entry name" value="SANT"/>
    <property type="match status" value="1"/>
</dbReference>
<dbReference type="InterPro" id="IPR009057">
    <property type="entry name" value="Homeodomain-like_sf"/>
</dbReference>
<dbReference type="InterPro" id="IPR017930">
    <property type="entry name" value="Myb_dom"/>
</dbReference>
<sequence length="360" mass="38727">MAGMQEIDPSDLDDILQMSSSTRDSISALPDGFRELGSILIQPVPSGTGSRTETQEELAASLESIIGSDASGLAILSHQQIPSSQPSMVSGSSSESSSTQTSANNSANSTAAPTPPFNIAHAFSDGYGYDDTDVEFVDHVDHGAFGMMQDLEVLLDSELVEVERRNRAHSASANEMEVDSEEQRLSIDVGLIRNVVEGVDGKSAKGIKGSPSPRTKAKSKNNKVTSGGRTMEVKKEKSVLSKVKSGPKSPKTPPPAMVGPDGSNIGRWTDLEHAQFLEGLKKFGKRWKLISQHIKTRSVVQIRSHAQKFFKRQAKEDLPVEIASGGETDEEADEEPKATAAPSRSSGRERRGNDSHTRRS</sequence>
<reference evidence="10" key="1">
    <citation type="journal article" date="2023" name="Commun. Biol.">
        <title>Genome analysis of Parmales, the sister group of diatoms, reveals the evolutionary specialization of diatoms from phago-mixotrophs to photoautotrophs.</title>
        <authorList>
            <person name="Ban H."/>
            <person name="Sato S."/>
            <person name="Yoshikawa S."/>
            <person name="Yamada K."/>
            <person name="Nakamura Y."/>
            <person name="Ichinomiya M."/>
            <person name="Sato N."/>
            <person name="Blanc-Mathieu R."/>
            <person name="Endo H."/>
            <person name="Kuwata A."/>
            <person name="Ogata H."/>
        </authorList>
    </citation>
    <scope>NUCLEOTIDE SEQUENCE [LARGE SCALE GENOMIC DNA]</scope>
    <source>
        <strain evidence="10">NIES 3700</strain>
    </source>
</reference>
<feature type="region of interest" description="Disordered" evidence="5">
    <location>
        <begin position="314"/>
        <end position="360"/>
    </location>
</feature>
<feature type="domain" description="HTH myb-type" evidence="8">
    <location>
        <begin position="266"/>
        <end position="314"/>
    </location>
</feature>
<dbReference type="NCBIfam" id="TIGR01557">
    <property type="entry name" value="myb_SHAQKYF"/>
    <property type="match status" value="1"/>
</dbReference>
<evidence type="ECO:0000256" key="3">
    <source>
        <dbReference type="ARBA" id="ARBA00023163"/>
    </source>
</evidence>
<dbReference type="Gene3D" id="1.10.10.60">
    <property type="entry name" value="Homeodomain-like"/>
    <property type="match status" value="1"/>
</dbReference>
<protein>
    <submittedName>
        <fullName evidence="9">Uncharacterized protein</fullName>
    </submittedName>
</protein>
<keyword evidence="3" id="KW-0804">Transcription</keyword>
<evidence type="ECO:0000259" key="6">
    <source>
        <dbReference type="PROSITE" id="PS50090"/>
    </source>
</evidence>
<feature type="region of interest" description="Disordered" evidence="5">
    <location>
        <begin position="201"/>
        <end position="260"/>
    </location>
</feature>
<evidence type="ECO:0000259" key="7">
    <source>
        <dbReference type="PROSITE" id="PS51293"/>
    </source>
</evidence>
<evidence type="ECO:0000256" key="1">
    <source>
        <dbReference type="ARBA" id="ARBA00023015"/>
    </source>
</evidence>
<dbReference type="PROSITE" id="PS51293">
    <property type="entry name" value="SANT"/>
    <property type="match status" value="1"/>
</dbReference>
<dbReference type="Proteomes" id="UP001165122">
    <property type="component" value="Unassembled WGS sequence"/>
</dbReference>
<dbReference type="InterPro" id="IPR006447">
    <property type="entry name" value="Myb_dom_plants"/>
</dbReference>
<keyword evidence="10" id="KW-1185">Reference proteome</keyword>
<dbReference type="PROSITE" id="PS50090">
    <property type="entry name" value="MYB_LIKE"/>
    <property type="match status" value="1"/>
</dbReference>
<dbReference type="PROSITE" id="PS51294">
    <property type="entry name" value="HTH_MYB"/>
    <property type="match status" value="1"/>
</dbReference>
<accession>A0A9W7DX43</accession>
<proteinExistence type="predicted"/>
<evidence type="ECO:0000256" key="2">
    <source>
        <dbReference type="ARBA" id="ARBA00023125"/>
    </source>
</evidence>
<comment type="caution">
    <text evidence="9">The sequence shown here is derived from an EMBL/GenBank/DDBJ whole genome shotgun (WGS) entry which is preliminary data.</text>
</comment>
<name>A0A9W7DX43_9STRA</name>
<feature type="region of interest" description="Disordered" evidence="5">
    <location>
        <begin position="80"/>
        <end position="114"/>
    </location>
</feature>
<dbReference type="EMBL" id="BRXW01000466">
    <property type="protein sequence ID" value="GMH57365.1"/>
    <property type="molecule type" value="Genomic_DNA"/>
</dbReference>
<feature type="compositionally biased region" description="Low complexity" evidence="5">
    <location>
        <begin position="240"/>
        <end position="249"/>
    </location>
</feature>
<dbReference type="Pfam" id="PF00249">
    <property type="entry name" value="Myb_DNA-binding"/>
    <property type="match status" value="1"/>
</dbReference>
<feature type="compositionally biased region" description="Basic and acidic residues" evidence="5">
    <location>
        <begin position="346"/>
        <end position="360"/>
    </location>
</feature>
<dbReference type="InterPro" id="IPR001005">
    <property type="entry name" value="SANT/Myb"/>
</dbReference>
<keyword evidence="1" id="KW-0805">Transcription regulation</keyword>
<dbReference type="InterPro" id="IPR017884">
    <property type="entry name" value="SANT_dom"/>
</dbReference>
<keyword evidence="4" id="KW-0539">Nucleus</keyword>
<gene>
    <name evidence="9" type="ORF">TrLO_g12677</name>
</gene>
<evidence type="ECO:0000313" key="9">
    <source>
        <dbReference type="EMBL" id="GMH57365.1"/>
    </source>
</evidence>
<dbReference type="CDD" id="cd00167">
    <property type="entry name" value="SANT"/>
    <property type="match status" value="1"/>
</dbReference>
<dbReference type="OrthoDB" id="118550at2759"/>
<keyword evidence="2" id="KW-0238">DNA-binding</keyword>
<evidence type="ECO:0000259" key="8">
    <source>
        <dbReference type="PROSITE" id="PS51294"/>
    </source>
</evidence>
<feature type="domain" description="Myb-like" evidence="6">
    <location>
        <begin position="266"/>
        <end position="310"/>
    </location>
</feature>
<dbReference type="GO" id="GO:0003677">
    <property type="term" value="F:DNA binding"/>
    <property type="evidence" value="ECO:0007669"/>
    <property type="project" value="UniProtKB-KW"/>
</dbReference>
<evidence type="ECO:0000313" key="10">
    <source>
        <dbReference type="Proteomes" id="UP001165122"/>
    </source>
</evidence>
<dbReference type="SUPFAM" id="SSF46689">
    <property type="entry name" value="Homeodomain-like"/>
    <property type="match status" value="1"/>
</dbReference>
<feature type="compositionally biased region" description="Low complexity" evidence="5">
    <location>
        <begin position="83"/>
        <end position="112"/>
    </location>
</feature>
<evidence type="ECO:0000256" key="4">
    <source>
        <dbReference type="ARBA" id="ARBA00023242"/>
    </source>
</evidence>
<evidence type="ECO:0000256" key="5">
    <source>
        <dbReference type="SAM" id="MobiDB-lite"/>
    </source>
</evidence>
<feature type="domain" description="SANT" evidence="7">
    <location>
        <begin position="267"/>
        <end position="314"/>
    </location>
</feature>
<organism evidence="9 10">
    <name type="scientific">Triparma laevis f. longispina</name>
    <dbReference type="NCBI Taxonomy" id="1714387"/>
    <lineage>
        <taxon>Eukaryota</taxon>
        <taxon>Sar</taxon>
        <taxon>Stramenopiles</taxon>
        <taxon>Ochrophyta</taxon>
        <taxon>Bolidophyceae</taxon>
        <taxon>Parmales</taxon>
        <taxon>Triparmaceae</taxon>
        <taxon>Triparma</taxon>
    </lineage>
</organism>
<dbReference type="PANTHER" id="PTHR12802">
    <property type="entry name" value="SWI/SNF COMPLEX-RELATED"/>
    <property type="match status" value="1"/>
</dbReference>
<dbReference type="AlphaFoldDB" id="A0A9W7DX43"/>